<feature type="non-terminal residue" evidence="10">
    <location>
        <position position="510"/>
    </location>
</feature>
<evidence type="ECO:0000259" key="9">
    <source>
        <dbReference type="Pfam" id="PF08541"/>
    </source>
</evidence>
<gene>
    <name evidence="10" type="ORF">H5410_032277</name>
</gene>
<feature type="transmembrane region" description="Helical" evidence="7">
    <location>
        <begin position="69"/>
        <end position="92"/>
    </location>
</feature>
<dbReference type="EMBL" id="JACXVP010000006">
    <property type="protein sequence ID" value="KAG5600907.1"/>
    <property type="molecule type" value="Genomic_DNA"/>
</dbReference>
<evidence type="ECO:0000256" key="6">
    <source>
        <dbReference type="ARBA" id="ARBA00047375"/>
    </source>
</evidence>
<keyword evidence="7" id="KW-1133">Transmembrane helix</keyword>
<reference evidence="10 11" key="1">
    <citation type="submission" date="2020-09" db="EMBL/GenBank/DDBJ databases">
        <title>De no assembly of potato wild relative species, Solanum commersonii.</title>
        <authorList>
            <person name="Cho K."/>
        </authorList>
    </citation>
    <scope>NUCLEOTIDE SEQUENCE [LARGE SCALE GENOMIC DNA]</scope>
    <source>
        <strain evidence="10">LZ3.2</strain>
        <tissue evidence="10">Leaf</tissue>
    </source>
</reference>
<keyword evidence="7" id="KW-0472">Membrane</keyword>
<comment type="similarity">
    <text evidence="2">Belongs to the thiolase-like superfamily. Chalcone/stilbene synthases family.</text>
</comment>
<keyword evidence="11" id="KW-1185">Reference proteome</keyword>
<evidence type="ECO:0000259" key="8">
    <source>
        <dbReference type="Pfam" id="PF08392"/>
    </source>
</evidence>
<feature type="transmembrane region" description="Helical" evidence="7">
    <location>
        <begin position="6"/>
        <end position="23"/>
    </location>
</feature>
<dbReference type="SUPFAM" id="SSF53901">
    <property type="entry name" value="Thiolase-like"/>
    <property type="match status" value="2"/>
</dbReference>
<evidence type="ECO:0000256" key="3">
    <source>
        <dbReference type="ARBA" id="ARBA00012307"/>
    </source>
</evidence>
<dbReference type="GO" id="GO:0009922">
    <property type="term" value="F:fatty acid elongase activity"/>
    <property type="evidence" value="ECO:0007669"/>
    <property type="project" value="UniProtKB-EC"/>
</dbReference>
<comment type="pathway">
    <text evidence="1">Lipid metabolism; fatty acid biosynthesis.</text>
</comment>
<dbReference type="PIRSF" id="PIRSF036417">
    <property type="entry name" value="3-ktacl-CoA_syn"/>
    <property type="match status" value="1"/>
</dbReference>
<evidence type="ECO:0000256" key="2">
    <source>
        <dbReference type="ARBA" id="ARBA00005531"/>
    </source>
</evidence>
<dbReference type="Proteomes" id="UP000824120">
    <property type="component" value="Chromosome 6"/>
</dbReference>
<sequence>TTKLPFLYILSIAMAQNVGSNFFTVKNLKLGYHFLISHTPYLFVIPAISALGFYNLLTITTLEDLNNHIILMLKSWPIIIIIIIFFAALYLIRGRPRNVYLVDFACYKPDEADMMSKQQLLDIMSLTFDDEAVHLQKKVLEKSGYSDKTYVPEGIRRLPEKLLTFEESRKETEKVMFGAIDDLLAKTKVKAREIGIIIVNIGLYNPTPSLSSMIVNHYKLGSDVLTYNISGMGCSAGLISIDLANRLLQTQVSAYAMVVSTESIHCGYYLGKDKSKLVSNCLFRMGAAAVLLSNCFSDSRRSKYKLMHVVRTHKGADDRAFKSIYQEQDEDGNIGISLSKGLMVVAGETLKSNIMTLGPLVLPMSEQLLYFGYLIARKIFKLKNIKPYIPDFKLAFEHFFIHAGGRGVLDEMEKNLDLTEWHMEPSRMTLYRFGNTSSSSLWYELAYSEAKGRIKKGDRAWQIGFGSGFKCHSVVWHALKTINPDMEKNPWTDEIHDFPVNVPLVMPLSV</sequence>
<comment type="catalytic activity">
    <reaction evidence="6">
        <text>a very-long-chain acyl-CoA + malonyl-CoA + H(+) = a very-long-chain 3-oxoacyl-CoA + CO2 + CoA</text>
        <dbReference type="Rhea" id="RHEA:32727"/>
        <dbReference type="ChEBI" id="CHEBI:15378"/>
        <dbReference type="ChEBI" id="CHEBI:16526"/>
        <dbReference type="ChEBI" id="CHEBI:57287"/>
        <dbReference type="ChEBI" id="CHEBI:57384"/>
        <dbReference type="ChEBI" id="CHEBI:90725"/>
        <dbReference type="ChEBI" id="CHEBI:90736"/>
        <dbReference type="EC" id="2.3.1.199"/>
    </reaction>
</comment>
<dbReference type="GO" id="GO:0016020">
    <property type="term" value="C:membrane"/>
    <property type="evidence" value="ECO:0007669"/>
    <property type="project" value="InterPro"/>
</dbReference>
<dbReference type="CDD" id="cd00831">
    <property type="entry name" value="CHS_like"/>
    <property type="match status" value="1"/>
</dbReference>
<feature type="domain" description="Beta-ketoacyl-[acyl-carrier-protein] synthase III C-terminal" evidence="9">
    <location>
        <begin position="397"/>
        <end position="476"/>
    </location>
</feature>
<name>A0A9J5YJI5_SOLCO</name>
<dbReference type="AlphaFoldDB" id="A0A9J5YJI5"/>
<organism evidence="10 11">
    <name type="scientific">Solanum commersonii</name>
    <name type="common">Commerson's wild potato</name>
    <name type="synonym">Commerson's nightshade</name>
    <dbReference type="NCBI Taxonomy" id="4109"/>
    <lineage>
        <taxon>Eukaryota</taxon>
        <taxon>Viridiplantae</taxon>
        <taxon>Streptophyta</taxon>
        <taxon>Embryophyta</taxon>
        <taxon>Tracheophyta</taxon>
        <taxon>Spermatophyta</taxon>
        <taxon>Magnoliopsida</taxon>
        <taxon>eudicotyledons</taxon>
        <taxon>Gunneridae</taxon>
        <taxon>Pentapetalae</taxon>
        <taxon>asterids</taxon>
        <taxon>lamiids</taxon>
        <taxon>Solanales</taxon>
        <taxon>Solanaceae</taxon>
        <taxon>Solanoideae</taxon>
        <taxon>Solaneae</taxon>
        <taxon>Solanum</taxon>
    </lineage>
</organism>
<dbReference type="GO" id="GO:0006633">
    <property type="term" value="P:fatty acid biosynthetic process"/>
    <property type="evidence" value="ECO:0007669"/>
    <property type="project" value="InterPro"/>
</dbReference>
<protein>
    <recommendedName>
        <fullName evidence="3">very-long-chain 3-oxoacyl-CoA synthase</fullName>
        <ecNumber evidence="3">2.3.1.199</ecNumber>
    </recommendedName>
</protein>
<dbReference type="InterPro" id="IPR013601">
    <property type="entry name" value="FAE1_typ3_polyketide_synth"/>
</dbReference>
<evidence type="ECO:0000256" key="1">
    <source>
        <dbReference type="ARBA" id="ARBA00005194"/>
    </source>
</evidence>
<dbReference type="PANTHER" id="PTHR31561">
    <property type="entry name" value="3-KETOACYL-COA SYNTHASE"/>
    <property type="match status" value="1"/>
</dbReference>
<evidence type="ECO:0000256" key="5">
    <source>
        <dbReference type="ARBA" id="ARBA00023315"/>
    </source>
</evidence>
<feature type="transmembrane region" description="Helical" evidence="7">
    <location>
        <begin position="35"/>
        <end position="57"/>
    </location>
</feature>
<evidence type="ECO:0000313" key="11">
    <source>
        <dbReference type="Proteomes" id="UP000824120"/>
    </source>
</evidence>
<evidence type="ECO:0000256" key="7">
    <source>
        <dbReference type="SAM" id="Phobius"/>
    </source>
</evidence>
<evidence type="ECO:0000313" key="10">
    <source>
        <dbReference type="EMBL" id="KAG5600907.1"/>
    </source>
</evidence>
<evidence type="ECO:0000256" key="4">
    <source>
        <dbReference type="ARBA" id="ARBA00022679"/>
    </source>
</evidence>
<keyword evidence="5" id="KW-0012">Acyltransferase</keyword>
<dbReference type="Pfam" id="PF08392">
    <property type="entry name" value="FAE1_CUT1_RppA"/>
    <property type="match status" value="1"/>
</dbReference>
<dbReference type="InterPro" id="IPR013747">
    <property type="entry name" value="ACP_syn_III_C"/>
</dbReference>
<comment type="caution">
    <text evidence="10">The sequence shown here is derived from an EMBL/GenBank/DDBJ whole genome shotgun (WGS) entry which is preliminary data.</text>
</comment>
<proteinExistence type="inferred from homology"/>
<dbReference type="Gene3D" id="3.40.47.10">
    <property type="match status" value="1"/>
</dbReference>
<dbReference type="OrthoDB" id="1257928at2759"/>
<dbReference type="InterPro" id="IPR016039">
    <property type="entry name" value="Thiolase-like"/>
</dbReference>
<dbReference type="Pfam" id="PF08541">
    <property type="entry name" value="ACP_syn_III_C"/>
    <property type="match status" value="1"/>
</dbReference>
<accession>A0A9J5YJI5</accession>
<keyword evidence="4" id="KW-0808">Transferase</keyword>
<dbReference type="InterPro" id="IPR012392">
    <property type="entry name" value="3-ktacl-CoA_syn"/>
</dbReference>
<feature type="domain" description="FAE" evidence="8">
    <location>
        <begin position="94"/>
        <end position="378"/>
    </location>
</feature>
<dbReference type="EC" id="2.3.1.199" evidence="3"/>
<keyword evidence="7" id="KW-0812">Transmembrane</keyword>